<dbReference type="SUPFAM" id="SSF81383">
    <property type="entry name" value="F-box domain"/>
    <property type="match status" value="1"/>
</dbReference>
<evidence type="ECO:0000313" key="5">
    <source>
        <dbReference type="Proteomes" id="UP001498771"/>
    </source>
</evidence>
<dbReference type="RefSeq" id="XP_064769853.1">
    <property type="nucleotide sequence ID" value="XM_064909448.1"/>
</dbReference>
<dbReference type="EMBL" id="JBBJBU010000002">
    <property type="protein sequence ID" value="KAK7206820.1"/>
    <property type="molecule type" value="Genomic_DNA"/>
</dbReference>
<feature type="compositionally biased region" description="Basic and acidic residues" evidence="2">
    <location>
        <begin position="7"/>
        <end position="23"/>
    </location>
</feature>
<evidence type="ECO:0000256" key="1">
    <source>
        <dbReference type="ARBA" id="ARBA00022786"/>
    </source>
</evidence>
<feature type="domain" description="F-box" evidence="3">
    <location>
        <begin position="306"/>
        <end position="356"/>
    </location>
</feature>
<feature type="compositionally biased region" description="Polar residues" evidence="2">
    <location>
        <begin position="50"/>
        <end position="66"/>
    </location>
</feature>
<dbReference type="InterPro" id="IPR036047">
    <property type="entry name" value="F-box-like_dom_sf"/>
</dbReference>
<dbReference type="Proteomes" id="UP001498771">
    <property type="component" value="Unassembled WGS sequence"/>
</dbReference>
<sequence>MSTATDELAKFRSEWEKEVLERKRTARSSAHAGSAKGKGTGSEVQAEGSALQTSAQTTASGVSGSHESPESLKVQEPNALEEDTRGAESEEDEDVEIEVEAEEEEEDEEDALLEEELESSTEELVQNMTDLNLELELQAAAAPSAAAARNADTLSSSTVAASADTEEHSLGTADQEPNQKESGKESPAAELPMDYADLSENLLAAEAGGNLEVSRAQRALLVYELAVEKERVGNLSDALRFYRQAFRLDETVDKLYKNKHFPASSFKRAPSPSRKAATSSLPTDKTTSILSEYSNLEAMPEDEDVPSPFINMPNEVTSAILRTLALSDLSSFTKATYTCRKLAFLGYSDVPLWKALCMREYPRMNYEEEVDEYEAVALWNHDWRRMFLERPRVQFNGIYISTCNYHRYGHSDSWNAPIHIITYYRYLRFYDDGTCITHLTSREPIEVVSEFHRHLMRRGMYRGTWVMSMDGRIRIESQAPVAKYLFLQELEIKSSGRGRHNRVNWVSFSSFNRLTEERMEFSLQHDKPFYFSRVLSYDRPPKNFAEVATPSAVPVGGSGVIAGGAVGVQAASVRG</sequence>
<keyword evidence="5" id="KW-1185">Reference proteome</keyword>
<evidence type="ECO:0000313" key="4">
    <source>
        <dbReference type="EMBL" id="KAK7206820.1"/>
    </source>
</evidence>
<feature type="region of interest" description="Disordered" evidence="2">
    <location>
        <begin position="157"/>
        <end position="188"/>
    </location>
</feature>
<dbReference type="PANTHER" id="PTHR12874:SF9">
    <property type="entry name" value="F-BOX ONLY PROTEIN 48"/>
    <property type="match status" value="1"/>
</dbReference>
<dbReference type="PANTHER" id="PTHR12874">
    <property type="entry name" value="F-BOX ONLY PROTEIN 48-RELATED"/>
    <property type="match status" value="1"/>
</dbReference>
<dbReference type="InterPro" id="IPR045464">
    <property type="entry name" value="Hrt3/FBXO9_C"/>
</dbReference>
<evidence type="ECO:0000256" key="2">
    <source>
        <dbReference type="SAM" id="MobiDB-lite"/>
    </source>
</evidence>
<organism evidence="4 5">
    <name type="scientific">Myxozyma melibiosi</name>
    <dbReference type="NCBI Taxonomy" id="54550"/>
    <lineage>
        <taxon>Eukaryota</taxon>
        <taxon>Fungi</taxon>
        <taxon>Dikarya</taxon>
        <taxon>Ascomycota</taxon>
        <taxon>Saccharomycotina</taxon>
        <taxon>Lipomycetes</taxon>
        <taxon>Lipomycetales</taxon>
        <taxon>Lipomycetaceae</taxon>
        <taxon>Myxozyma</taxon>
    </lineage>
</organism>
<gene>
    <name evidence="4" type="ORF">BZA70DRAFT_115435</name>
</gene>
<dbReference type="GeneID" id="90034960"/>
<name>A0ABR1FAG9_9ASCO</name>
<dbReference type="InterPro" id="IPR001810">
    <property type="entry name" value="F-box_dom"/>
</dbReference>
<keyword evidence="1" id="KW-0833">Ubl conjugation pathway</keyword>
<comment type="caution">
    <text evidence="4">The sequence shown here is derived from an EMBL/GenBank/DDBJ whole genome shotgun (WGS) entry which is preliminary data.</text>
</comment>
<accession>A0ABR1FAG9</accession>
<evidence type="ECO:0000259" key="3">
    <source>
        <dbReference type="PROSITE" id="PS50181"/>
    </source>
</evidence>
<feature type="compositionally biased region" description="Acidic residues" evidence="2">
    <location>
        <begin position="89"/>
        <end position="121"/>
    </location>
</feature>
<proteinExistence type="predicted"/>
<protein>
    <recommendedName>
        <fullName evidence="3">F-box domain-containing protein</fullName>
    </recommendedName>
</protein>
<feature type="region of interest" description="Disordered" evidence="2">
    <location>
        <begin position="1"/>
        <end position="129"/>
    </location>
</feature>
<dbReference type="Pfam" id="PF19270">
    <property type="entry name" value="FBO_C"/>
    <property type="match status" value="1"/>
</dbReference>
<dbReference type="PROSITE" id="PS50181">
    <property type="entry name" value="FBOX"/>
    <property type="match status" value="1"/>
</dbReference>
<reference evidence="4 5" key="1">
    <citation type="submission" date="2024-03" db="EMBL/GenBank/DDBJ databases">
        <title>Genome-scale model development and genomic sequencing of the oleaginous clade Lipomyces.</title>
        <authorList>
            <consortium name="Lawrence Berkeley National Laboratory"/>
            <person name="Czajka J.J."/>
            <person name="Han Y."/>
            <person name="Kim J."/>
            <person name="Mondo S.J."/>
            <person name="Hofstad B.A."/>
            <person name="Robles A."/>
            <person name="Haridas S."/>
            <person name="Riley R."/>
            <person name="LaButti K."/>
            <person name="Pangilinan J."/>
            <person name="Andreopoulos W."/>
            <person name="Lipzen A."/>
            <person name="Yan J."/>
            <person name="Wang M."/>
            <person name="Ng V."/>
            <person name="Grigoriev I.V."/>
            <person name="Spatafora J.W."/>
            <person name="Magnuson J.K."/>
            <person name="Baker S.E."/>
            <person name="Pomraning K.R."/>
        </authorList>
    </citation>
    <scope>NUCLEOTIDE SEQUENCE [LARGE SCALE GENOMIC DNA]</scope>
    <source>
        <strain evidence="4 5">Phaff 52-87</strain>
    </source>
</reference>